<dbReference type="VEuPathDB" id="FungiDB:I303_06719"/>
<feature type="region of interest" description="Disordered" evidence="1">
    <location>
        <begin position="1"/>
        <end position="67"/>
    </location>
</feature>
<feature type="compositionally biased region" description="Basic and acidic residues" evidence="1">
    <location>
        <begin position="1"/>
        <end position="12"/>
    </location>
</feature>
<feature type="transmembrane region" description="Helical" evidence="2">
    <location>
        <begin position="271"/>
        <end position="294"/>
    </location>
</feature>
<reference evidence="4" key="3">
    <citation type="submission" date="2024-02" db="EMBL/GenBank/DDBJ databases">
        <title>Comparative genomics of Cryptococcus and Kwoniella reveals pathogenesis evolution and contrasting modes of karyotype evolution via chromosome fusion or intercentromeric recombination.</title>
        <authorList>
            <person name="Coelho M.A."/>
            <person name="David-Palma M."/>
            <person name="Shea T."/>
            <person name="Bowers K."/>
            <person name="McGinley-Smith S."/>
            <person name="Mohammad A.W."/>
            <person name="Gnirke A."/>
            <person name="Yurkov A.M."/>
            <person name="Nowrousian M."/>
            <person name="Sun S."/>
            <person name="Cuomo C.A."/>
            <person name="Heitman J."/>
        </authorList>
    </citation>
    <scope>NUCLEOTIDE SEQUENCE</scope>
    <source>
        <strain evidence="4">CBS 10117</strain>
    </source>
</reference>
<feature type="compositionally biased region" description="Acidic residues" evidence="1">
    <location>
        <begin position="127"/>
        <end position="142"/>
    </location>
</feature>
<evidence type="ECO:0000313" key="5">
    <source>
        <dbReference type="Proteomes" id="UP000078595"/>
    </source>
</evidence>
<dbReference type="GeneID" id="28970418"/>
<gene>
    <name evidence="3" type="ORF">I303_06719</name>
    <name evidence="4" type="ORF">I303_107315</name>
</gene>
<feature type="compositionally biased region" description="Gly residues" evidence="1">
    <location>
        <begin position="113"/>
        <end position="122"/>
    </location>
</feature>
<protein>
    <submittedName>
        <fullName evidence="3">Uncharacterized protein</fullName>
    </submittedName>
</protein>
<dbReference type="OrthoDB" id="2571494at2759"/>
<reference evidence="4" key="2">
    <citation type="submission" date="2013-07" db="EMBL/GenBank/DDBJ databases">
        <authorList>
            <consortium name="The Broad Institute Genome Sequencing Platform"/>
            <person name="Cuomo C."/>
            <person name="Litvintseva A."/>
            <person name="Chen Y."/>
            <person name="Heitman J."/>
            <person name="Sun S."/>
            <person name="Springer D."/>
            <person name="Dromer F."/>
            <person name="Young S.K."/>
            <person name="Zeng Q."/>
            <person name="Gargeya S."/>
            <person name="Fitzgerald M."/>
            <person name="Abouelleil A."/>
            <person name="Alvarado L."/>
            <person name="Berlin A.M."/>
            <person name="Chapman S.B."/>
            <person name="Dewar J."/>
            <person name="Goldberg J."/>
            <person name="Griggs A."/>
            <person name="Gujja S."/>
            <person name="Hansen M."/>
            <person name="Howarth C."/>
            <person name="Imamovic A."/>
            <person name="Larimer J."/>
            <person name="McCowan C."/>
            <person name="Murphy C."/>
            <person name="Pearson M."/>
            <person name="Priest M."/>
            <person name="Roberts A."/>
            <person name="Saif S."/>
            <person name="Shea T."/>
            <person name="Sykes S."/>
            <person name="Wortman J."/>
            <person name="Nusbaum C."/>
            <person name="Birren B."/>
        </authorList>
    </citation>
    <scope>NUCLEOTIDE SEQUENCE</scope>
    <source>
        <strain evidence="4">CBS 10117</strain>
    </source>
</reference>
<dbReference type="RefSeq" id="XP_018261002.1">
    <property type="nucleotide sequence ID" value="XM_018409999.1"/>
</dbReference>
<evidence type="ECO:0000313" key="3">
    <source>
        <dbReference type="EMBL" id="OBR83160.1"/>
    </source>
</evidence>
<evidence type="ECO:0000256" key="2">
    <source>
        <dbReference type="SAM" id="Phobius"/>
    </source>
</evidence>
<evidence type="ECO:0000256" key="1">
    <source>
        <dbReference type="SAM" id="MobiDB-lite"/>
    </source>
</evidence>
<keyword evidence="5" id="KW-1185">Reference proteome</keyword>
<dbReference type="EMBL" id="KI894034">
    <property type="protein sequence ID" value="OBR83160.1"/>
    <property type="molecule type" value="Genomic_DNA"/>
</dbReference>
<feature type="compositionally biased region" description="Polar residues" evidence="1">
    <location>
        <begin position="45"/>
        <end position="62"/>
    </location>
</feature>
<accession>A0A1A5ZZE7</accession>
<dbReference type="KEGG" id="kdj:28970418"/>
<sequence>MTSNQKQKETQRHRPRSSSLSLSIARSPSVLSSGSIFPSAPVPTIASNPNPTPSFHNSTNTIKGKYRSSDDIDLNLDLNLRPDLESEIKHHPNIYGVHPYSNPIRRAISAGGVGGAASGVGGLDPILGDDDDDDEEEDDEGAEERMSSPQAKEWISPSISTSTSTSTNSRIYKSPQSTQHTRLRSETTSQLQPNAQYGHEYDHEYEYDNEPHDNAQRPLLPSRKVSFQPMSSHIPTSRSSPTHLDMDLELETNDTSISYDGPFQPPDSKELLSIILSVVGVMVLAIAAGCTTIFDWVL</sequence>
<name>A0A1A5ZZE7_9TREE</name>
<evidence type="ECO:0000313" key="4">
    <source>
        <dbReference type="EMBL" id="WWC64704.1"/>
    </source>
</evidence>
<dbReference type="AlphaFoldDB" id="A0A1A5ZZE7"/>
<proteinExistence type="predicted"/>
<reference evidence="3" key="1">
    <citation type="submission" date="2013-07" db="EMBL/GenBank/DDBJ databases">
        <title>The Genome Sequence of Cryptococcus dejecticola CBS10117.</title>
        <authorList>
            <consortium name="The Broad Institute Genome Sequencing Platform"/>
            <person name="Cuomo C."/>
            <person name="Litvintseva A."/>
            <person name="Chen Y."/>
            <person name="Heitman J."/>
            <person name="Sun S."/>
            <person name="Springer D."/>
            <person name="Dromer F."/>
            <person name="Young S.K."/>
            <person name="Zeng Q."/>
            <person name="Gargeya S."/>
            <person name="Fitzgerald M."/>
            <person name="Abouelleil A."/>
            <person name="Alvarado L."/>
            <person name="Berlin A.M."/>
            <person name="Chapman S.B."/>
            <person name="Dewar J."/>
            <person name="Goldberg J."/>
            <person name="Griggs A."/>
            <person name="Gujja S."/>
            <person name="Hansen M."/>
            <person name="Howarth C."/>
            <person name="Imamovic A."/>
            <person name="Larimer J."/>
            <person name="McCowan C."/>
            <person name="Murphy C."/>
            <person name="Pearson M."/>
            <person name="Priest M."/>
            <person name="Roberts A."/>
            <person name="Saif S."/>
            <person name="Shea T."/>
            <person name="Sykes S."/>
            <person name="Wortman J."/>
            <person name="Nusbaum C."/>
            <person name="Birren B."/>
        </authorList>
    </citation>
    <scope>NUCLEOTIDE SEQUENCE [LARGE SCALE GENOMIC DNA]</scope>
    <source>
        <strain evidence="3">CBS 10117</strain>
    </source>
</reference>
<keyword evidence="2" id="KW-0472">Membrane</keyword>
<organism evidence="3">
    <name type="scientific">Kwoniella dejecticola CBS 10117</name>
    <dbReference type="NCBI Taxonomy" id="1296121"/>
    <lineage>
        <taxon>Eukaryota</taxon>
        <taxon>Fungi</taxon>
        <taxon>Dikarya</taxon>
        <taxon>Basidiomycota</taxon>
        <taxon>Agaricomycotina</taxon>
        <taxon>Tremellomycetes</taxon>
        <taxon>Tremellales</taxon>
        <taxon>Cryptococcaceae</taxon>
        <taxon>Kwoniella</taxon>
    </lineage>
</organism>
<feature type="compositionally biased region" description="Polar residues" evidence="1">
    <location>
        <begin position="170"/>
        <end position="194"/>
    </location>
</feature>
<feature type="region of interest" description="Disordered" evidence="1">
    <location>
        <begin position="113"/>
        <end position="194"/>
    </location>
</feature>
<dbReference type="Proteomes" id="UP000078595">
    <property type="component" value="Chromosome 9"/>
</dbReference>
<keyword evidence="2" id="KW-1133">Transmembrane helix</keyword>
<dbReference type="EMBL" id="CP144538">
    <property type="protein sequence ID" value="WWC64704.1"/>
    <property type="molecule type" value="Genomic_DNA"/>
</dbReference>
<feature type="compositionally biased region" description="Low complexity" evidence="1">
    <location>
        <begin position="156"/>
        <end position="169"/>
    </location>
</feature>
<feature type="compositionally biased region" description="Low complexity" evidence="1">
    <location>
        <begin position="17"/>
        <end position="29"/>
    </location>
</feature>
<keyword evidence="2" id="KW-0812">Transmembrane</keyword>